<evidence type="ECO:0000313" key="8">
    <source>
        <dbReference type="EMBL" id="KAF2424835.1"/>
    </source>
</evidence>
<dbReference type="SUPFAM" id="SSF47113">
    <property type="entry name" value="Histone-fold"/>
    <property type="match status" value="1"/>
</dbReference>
<dbReference type="Pfam" id="PF02269">
    <property type="entry name" value="TFIID-18kDa"/>
    <property type="match status" value="1"/>
</dbReference>
<name>A0A9P4TVP5_9PEZI</name>
<keyword evidence="2" id="KW-0805">Transcription regulation</keyword>
<feature type="compositionally biased region" description="Gly residues" evidence="7">
    <location>
        <begin position="133"/>
        <end position="151"/>
    </location>
</feature>
<proteinExistence type="inferred from homology"/>
<dbReference type="InterPro" id="IPR009072">
    <property type="entry name" value="Histone-fold"/>
</dbReference>
<evidence type="ECO:0000256" key="5">
    <source>
        <dbReference type="ARBA" id="ARBA00038392"/>
    </source>
</evidence>
<evidence type="ECO:0000256" key="3">
    <source>
        <dbReference type="ARBA" id="ARBA00023163"/>
    </source>
</evidence>
<reference evidence="8" key="1">
    <citation type="journal article" date="2020" name="Stud. Mycol.">
        <title>101 Dothideomycetes genomes: a test case for predicting lifestyles and emergence of pathogens.</title>
        <authorList>
            <person name="Haridas S."/>
            <person name="Albert R."/>
            <person name="Binder M."/>
            <person name="Bloem J."/>
            <person name="Labutti K."/>
            <person name="Salamov A."/>
            <person name="Andreopoulos B."/>
            <person name="Baker S."/>
            <person name="Barry K."/>
            <person name="Bills G."/>
            <person name="Bluhm B."/>
            <person name="Cannon C."/>
            <person name="Castanera R."/>
            <person name="Culley D."/>
            <person name="Daum C."/>
            <person name="Ezra D."/>
            <person name="Gonzalez J."/>
            <person name="Henrissat B."/>
            <person name="Kuo A."/>
            <person name="Liang C."/>
            <person name="Lipzen A."/>
            <person name="Lutzoni F."/>
            <person name="Magnuson J."/>
            <person name="Mondo S."/>
            <person name="Nolan M."/>
            <person name="Ohm R."/>
            <person name="Pangilinan J."/>
            <person name="Park H.-J."/>
            <person name="Ramirez L."/>
            <person name="Alfaro M."/>
            <person name="Sun H."/>
            <person name="Tritt A."/>
            <person name="Yoshinaga Y."/>
            <person name="Zwiers L.-H."/>
            <person name="Turgeon B."/>
            <person name="Goodwin S."/>
            <person name="Spatafora J."/>
            <person name="Crous P."/>
            <person name="Grigoriev I."/>
        </authorList>
    </citation>
    <scope>NUCLEOTIDE SEQUENCE</scope>
    <source>
        <strain evidence="8">CBS 130266</strain>
    </source>
</reference>
<protein>
    <recommendedName>
        <fullName evidence="6">Transcription initiation factor TFIID subunit 13</fullName>
    </recommendedName>
</protein>
<keyword evidence="3" id="KW-0804">Transcription</keyword>
<evidence type="ECO:0000256" key="2">
    <source>
        <dbReference type="ARBA" id="ARBA00023015"/>
    </source>
</evidence>
<feature type="compositionally biased region" description="Basic residues" evidence="7">
    <location>
        <begin position="152"/>
        <end position="161"/>
    </location>
</feature>
<sequence>MEPRQRPRTTGQQWFPQDDLEAMLVAFGDDLKPLPETIRVLDSIITDYVIETCHEAESHARYSNRSKVKVDDFQFALRHDHKKLGRVQELLDMEKELKSKRKAFNVDEGNVGKDVAEEVIGAGGKGGKKRKGGSGGIGVGDGESTVGGGSRKGGKKARKGKSVLAGEGDEEEYE</sequence>
<dbReference type="InterPro" id="IPR003195">
    <property type="entry name" value="TFIID_TAF13"/>
</dbReference>
<comment type="subcellular location">
    <subcellularLocation>
        <location evidence="1">Nucleus</location>
    </subcellularLocation>
</comment>
<evidence type="ECO:0000256" key="4">
    <source>
        <dbReference type="ARBA" id="ARBA00023242"/>
    </source>
</evidence>
<dbReference type="Gene3D" id="1.10.20.10">
    <property type="entry name" value="Histone, subunit A"/>
    <property type="match status" value="1"/>
</dbReference>
<evidence type="ECO:0000256" key="6">
    <source>
        <dbReference type="ARBA" id="ARBA00040136"/>
    </source>
</evidence>
<dbReference type="GO" id="GO:0046982">
    <property type="term" value="F:protein heterodimerization activity"/>
    <property type="evidence" value="ECO:0007669"/>
    <property type="project" value="InterPro"/>
</dbReference>
<dbReference type="Proteomes" id="UP000800235">
    <property type="component" value="Unassembled WGS sequence"/>
</dbReference>
<dbReference type="OrthoDB" id="10266074at2759"/>
<dbReference type="GO" id="GO:0005669">
    <property type="term" value="C:transcription factor TFIID complex"/>
    <property type="evidence" value="ECO:0007669"/>
    <property type="project" value="TreeGrafter"/>
</dbReference>
<dbReference type="PANTHER" id="PTHR11380:SF5">
    <property type="entry name" value="TRANSCRIPTION INITIATION FACTOR TFIID SUBUNIT 13"/>
    <property type="match status" value="1"/>
</dbReference>
<comment type="similarity">
    <text evidence="5">Belongs to the TAF13 family.</text>
</comment>
<dbReference type="GO" id="GO:0051123">
    <property type="term" value="P:RNA polymerase II preinitiation complex assembly"/>
    <property type="evidence" value="ECO:0007669"/>
    <property type="project" value="TreeGrafter"/>
</dbReference>
<evidence type="ECO:0000256" key="1">
    <source>
        <dbReference type="ARBA" id="ARBA00004123"/>
    </source>
</evidence>
<dbReference type="EMBL" id="MU007073">
    <property type="protein sequence ID" value="KAF2424835.1"/>
    <property type="molecule type" value="Genomic_DNA"/>
</dbReference>
<comment type="caution">
    <text evidence="8">The sequence shown here is derived from an EMBL/GenBank/DDBJ whole genome shotgun (WGS) entry which is preliminary data.</text>
</comment>
<evidence type="ECO:0000256" key="7">
    <source>
        <dbReference type="SAM" id="MobiDB-lite"/>
    </source>
</evidence>
<gene>
    <name evidence="8" type="ORF">EJ08DRAFT_652288</name>
</gene>
<accession>A0A9P4TVP5</accession>
<keyword evidence="9" id="KW-1185">Reference proteome</keyword>
<organism evidence="8 9">
    <name type="scientific">Tothia fuscella</name>
    <dbReference type="NCBI Taxonomy" id="1048955"/>
    <lineage>
        <taxon>Eukaryota</taxon>
        <taxon>Fungi</taxon>
        <taxon>Dikarya</taxon>
        <taxon>Ascomycota</taxon>
        <taxon>Pezizomycotina</taxon>
        <taxon>Dothideomycetes</taxon>
        <taxon>Pleosporomycetidae</taxon>
        <taxon>Venturiales</taxon>
        <taxon>Cylindrosympodiaceae</taxon>
        <taxon>Tothia</taxon>
    </lineage>
</organism>
<feature type="region of interest" description="Disordered" evidence="7">
    <location>
        <begin position="119"/>
        <end position="174"/>
    </location>
</feature>
<dbReference type="PANTHER" id="PTHR11380">
    <property type="entry name" value="TRANSCRIPTION INITIATION FACTOR TFIID/SUPT3-RELATED"/>
    <property type="match status" value="1"/>
</dbReference>
<keyword evidence="4" id="KW-0539">Nucleus</keyword>
<dbReference type="CDD" id="cd07978">
    <property type="entry name" value="HFD_TAF13"/>
    <property type="match status" value="1"/>
</dbReference>
<evidence type="ECO:0000313" key="9">
    <source>
        <dbReference type="Proteomes" id="UP000800235"/>
    </source>
</evidence>
<dbReference type="AlphaFoldDB" id="A0A9P4TVP5"/>